<comment type="caution">
    <text evidence="2">The sequence shown here is derived from an EMBL/GenBank/DDBJ whole genome shotgun (WGS) entry which is preliminary data.</text>
</comment>
<dbReference type="GO" id="GO:1990904">
    <property type="term" value="C:ribonucleoprotein complex"/>
    <property type="evidence" value="ECO:0007669"/>
    <property type="project" value="UniProtKB-KW"/>
</dbReference>
<evidence type="ECO:0000259" key="1">
    <source>
        <dbReference type="PROSITE" id="PS52002"/>
    </source>
</evidence>
<dbReference type="Gene3D" id="2.30.30.100">
    <property type="match status" value="1"/>
</dbReference>
<dbReference type="EMBL" id="VDLU01000003">
    <property type="protein sequence ID" value="TNJ27731.1"/>
    <property type="molecule type" value="Genomic_DNA"/>
</dbReference>
<proteinExistence type="predicted"/>
<reference evidence="2" key="1">
    <citation type="submission" date="2019-05" db="EMBL/GenBank/DDBJ databases">
        <title>The compact genome of Giardia muris reveals important steps in the evolution of intestinal protozoan parasites.</title>
        <authorList>
            <person name="Xu F."/>
            <person name="Jimenez-Gonzalez A."/>
            <person name="Einarsson E."/>
            <person name="Astvaldsson A."/>
            <person name="Peirasmaki D."/>
            <person name="Eckmann L."/>
            <person name="Andersson J.O."/>
            <person name="Svard S.G."/>
            <person name="Jerlstrom-Hultqvist J."/>
        </authorList>
    </citation>
    <scope>NUCLEOTIDE SEQUENCE [LARGE SCALE GENOMIC DNA]</scope>
    <source>
        <strain evidence="2">Roberts-Thomson</strain>
    </source>
</reference>
<protein>
    <submittedName>
        <fullName evidence="2">Putative Small nuclear ribonucleoprotein F</fullName>
    </submittedName>
</protein>
<gene>
    <name evidence="2" type="ORF">GMRT_14927</name>
</gene>
<feature type="domain" description="Sm" evidence="1">
    <location>
        <begin position="28"/>
        <end position="98"/>
    </location>
</feature>
<dbReference type="Pfam" id="PF01423">
    <property type="entry name" value="LSM"/>
    <property type="match status" value="1"/>
</dbReference>
<dbReference type="AlphaFoldDB" id="A0A4Z1T5I0"/>
<dbReference type="InterPro" id="IPR010920">
    <property type="entry name" value="LSM_dom_sf"/>
</dbReference>
<dbReference type="SUPFAM" id="SSF50182">
    <property type="entry name" value="Sm-like ribonucleoproteins"/>
    <property type="match status" value="1"/>
</dbReference>
<dbReference type="PROSITE" id="PS52002">
    <property type="entry name" value="SM"/>
    <property type="match status" value="1"/>
</dbReference>
<dbReference type="InterPro" id="IPR001163">
    <property type="entry name" value="Sm_dom_euk/arc"/>
</dbReference>
<dbReference type="GO" id="GO:0003723">
    <property type="term" value="F:RNA binding"/>
    <property type="evidence" value="ECO:0007669"/>
    <property type="project" value="InterPro"/>
</dbReference>
<name>A0A4Z1T5I0_GIAMU</name>
<sequence>MTPVEGESKQLCPIRTLSGTAMQTRIMTPNAFWLASLGKEVSLRLRCGLRLRGVLAAYDSYHNLFLKACSNSTGPTDAPLGDAFVRCTSIAYVMPLAR</sequence>
<organism evidence="2 3">
    <name type="scientific">Giardia muris</name>
    <dbReference type="NCBI Taxonomy" id="5742"/>
    <lineage>
        <taxon>Eukaryota</taxon>
        <taxon>Metamonada</taxon>
        <taxon>Diplomonadida</taxon>
        <taxon>Hexamitidae</taxon>
        <taxon>Giardiinae</taxon>
        <taxon>Giardia</taxon>
    </lineage>
</organism>
<accession>A0A4Z1T5I0</accession>
<dbReference type="SMART" id="SM00651">
    <property type="entry name" value="Sm"/>
    <property type="match status" value="1"/>
</dbReference>
<dbReference type="VEuPathDB" id="GiardiaDB:GMRT_14927"/>
<evidence type="ECO:0000313" key="2">
    <source>
        <dbReference type="EMBL" id="TNJ27731.1"/>
    </source>
</evidence>
<keyword evidence="3" id="KW-1185">Reference proteome</keyword>
<evidence type="ECO:0000313" key="3">
    <source>
        <dbReference type="Proteomes" id="UP000315496"/>
    </source>
</evidence>
<dbReference type="Proteomes" id="UP000315496">
    <property type="component" value="Chromosome 3"/>
</dbReference>
<dbReference type="InterPro" id="IPR047575">
    <property type="entry name" value="Sm"/>
</dbReference>
<keyword evidence="2" id="KW-0687">Ribonucleoprotein</keyword>